<evidence type="ECO:0000313" key="1">
    <source>
        <dbReference type="EMBL" id="CAI9718832.1"/>
    </source>
</evidence>
<organism evidence="1 2">
    <name type="scientific">Octopus vulgaris</name>
    <name type="common">Common octopus</name>
    <dbReference type="NCBI Taxonomy" id="6645"/>
    <lineage>
        <taxon>Eukaryota</taxon>
        <taxon>Metazoa</taxon>
        <taxon>Spiralia</taxon>
        <taxon>Lophotrochozoa</taxon>
        <taxon>Mollusca</taxon>
        <taxon>Cephalopoda</taxon>
        <taxon>Coleoidea</taxon>
        <taxon>Octopodiformes</taxon>
        <taxon>Octopoda</taxon>
        <taxon>Incirrata</taxon>
        <taxon>Octopodidae</taxon>
        <taxon>Octopus</taxon>
    </lineage>
</organism>
<protein>
    <submittedName>
        <fullName evidence="1">Uncharacterized protein</fullName>
    </submittedName>
</protein>
<accession>A0AA36AQA9</accession>
<proteinExistence type="predicted"/>
<dbReference type="Proteomes" id="UP001162480">
    <property type="component" value="Chromosome 2"/>
</dbReference>
<reference evidence="1" key="1">
    <citation type="submission" date="2023-08" db="EMBL/GenBank/DDBJ databases">
        <authorList>
            <person name="Alioto T."/>
            <person name="Alioto T."/>
            <person name="Gomez Garrido J."/>
        </authorList>
    </citation>
    <scope>NUCLEOTIDE SEQUENCE</scope>
</reference>
<dbReference type="EMBL" id="OX597815">
    <property type="protein sequence ID" value="CAI9718832.1"/>
    <property type="molecule type" value="Genomic_DNA"/>
</dbReference>
<gene>
    <name evidence="1" type="ORF">OCTVUL_1B022630</name>
</gene>
<keyword evidence="2" id="KW-1185">Reference proteome</keyword>
<evidence type="ECO:0000313" key="2">
    <source>
        <dbReference type="Proteomes" id="UP001162480"/>
    </source>
</evidence>
<name>A0AA36AQA9_OCTVU</name>
<sequence>MRRFGKFPWEKQYIHNLATLSSFSYTFYCSQHKISQNSLQFPETCDIVTGRHNEPSFGRSYRSIHQLFLRTFQISIGLIVDPERQLREYPWFGLQQVLEEAGPDLKTFRAQCQNLRSPMKPFFERHGF</sequence>
<dbReference type="AlphaFoldDB" id="A0AA36AQA9"/>